<proteinExistence type="predicted"/>
<dbReference type="OrthoDB" id="361691at2759"/>
<name>L1LFB2_THEEQ</name>
<gene>
    <name evidence="1" type="ORF">BEWA_040840</name>
</gene>
<reference evidence="1 2" key="1">
    <citation type="journal article" date="2012" name="BMC Genomics">
        <title>Comparative genomic analysis and phylogenetic position of Theileria equi.</title>
        <authorList>
            <person name="Kappmeyer L.S."/>
            <person name="Thiagarajan M."/>
            <person name="Herndon D.R."/>
            <person name="Ramsay J.D."/>
            <person name="Caler E."/>
            <person name="Djikeng A."/>
            <person name="Gillespie J.J."/>
            <person name="Lau A.O."/>
            <person name="Roalson E.H."/>
            <person name="Silva J.C."/>
            <person name="Silva M.G."/>
            <person name="Suarez C.E."/>
            <person name="Ueti M.W."/>
            <person name="Nene V.M."/>
            <person name="Mealey R.H."/>
            <person name="Knowles D.P."/>
            <person name="Brayton K.A."/>
        </authorList>
    </citation>
    <scope>NUCLEOTIDE SEQUENCE [LARGE SCALE GENOMIC DNA]</scope>
    <source>
        <strain evidence="1 2">WA</strain>
    </source>
</reference>
<dbReference type="SUPFAM" id="SSF47954">
    <property type="entry name" value="Cyclin-like"/>
    <property type="match status" value="1"/>
</dbReference>
<dbReference type="InterPro" id="IPR036915">
    <property type="entry name" value="Cyclin-like_sf"/>
</dbReference>
<dbReference type="Gene3D" id="1.10.472.10">
    <property type="entry name" value="Cyclin-like"/>
    <property type="match status" value="1"/>
</dbReference>
<dbReference type="EMBL" id="ACOU01000002">
    <property type="protein sequence ID" value="EKX74046.1"/>
    <property type="molecule type" value="Genomic_DNA"/>
</dbReference>
<dbReference type="GeneID" id="15807494"/>
<dbReference type="AlphaFoldDB" id="L1LFB2"/>
<comment type="caution">
    <text evidence="1">The sequence shown here is derived from an EMBL/GenBank/DDBJ whole genome shotgun (WGS) entry which is preliminary data.</text>
</comment>
<dbReference type="Proteomes" id="UP000031512">
    <property type="component" value="Unassembled WGS sequence"/>
</dbReference>
<evidence type="ECO:0000313" key="2">
    <source>
        <dbReference type="Proteomes" id="UP000031512"/>
    </source>
</evidence>
<dbReference type="eggNOG" id="ENOG502T26W">
    <property type="taxonomic scope" value="Eukaryota"/>
</dbReference>
<evidence type="ECO:0008006" key="3">
    <source>
        <dbReference type="Google" id="ProtNLM"/>
    </source>
</evidence>
<protein>
    <recommendedName>
        <fullName evidence="3">Cyclin N-terminal domain-containing protein</fullName>
    </recommendedName>
</protein>
<evidence type="ECO:0000313" key="1">
    <source>
        <dbReference type="EMBL" id="EKX74046.1"/>
    </source>
</evidence>
<organism evidence="1 2">
    <name type="scientific">Theileria equi strain WA</name>
    <dbReference type="NCBI Taxonomy" id="1537102"/>
    <lineage>
        <taxon>Eukaryota</taxon>
        <taxon>Sar</taxon>
        <taxon>Alveolata</taxon>
        <taxon>Apicomplexa</taxon>
        <taxon>Aconoidasida</taxon>
        <taxon>Piroplasmida</taxon>
        <taxon>Theileriidae</taxon>
        <taxon>Theileria</taxon>
    </lineage>
</organism>
<accession>L1LFB2</accession>
<dbReference type="KEGG" id="beq:BEWA_040840"/>
<dbReference type="VEuPathDB" id="PiroplasmaDB:BEWA_040840"/>
<keyword evidence="2" id="KW-1185">Reference proteome</keyword>
<sequence length="353" mass="40289">MPFKKKLVDHDKVVKPKKKLKLGRGTIKIGPDDDKIVKVERASDAEVKEEVVETKNENVRVESNDSIKKSSLRDEVKDNIMNKLKFASELLQVPVAGELYEERCALKTAETIILFCHKLDLSFSTLLTALVYLQLYKNSSKQWRNSKQYSIAISSSKRKKFLKRDEQFLTCAACVLLAWKYKEDEIGATKSSKKLFDISTTLYKIIVSQSSRKTPEMSVSAWMLQDNGDEITRLKSHIIEHETHLLHALDYFIGPIPMPHTLIGAYVKFFVMAVSLEISDHHEYAKKLQDLVEILILDCYKTQMCIDYTPNELVAICIIKAACLLAFSCQDSPFLANDSEENFLEYAIGLLFC</sequence>
<dbReference type="RefSeq" id="XP_004833498.1">
    <property type="nucleotide sequence ID" value="XM_004833441.1"/>
</dbReference>